<dbReference type="InterPro" id="IPR041613">
    <property type="entry name" value="Pept_S41_N"/>
</dbReference>
<evidence type="ECO:0000313" key="4">
    <source>
        <dbReference type="Proteomes" id="UP000422221"/>
    </source>
</evidence>
<dbReference type="GO" id="GO:0030288">
    <property type="term" value="C:outer membrane-bounded periplasmic space"/>
    <property type="evidence" value="ECO:0007669"/>
    <property type="project" value="TreeGrafter"/>
</dbReference>
<dbReference type="AlphaFoldDB" id="A0A7J4XLK6"/>
<dbReference type="Pfam" id="PF03572">
    <property type="entry name" value="Peptidase_S41"/>
    <property type="match status" value="1"/>
</dbReference>
<protein>
    <recommendedName>
        <fullName evidence="2">PDZ domain-containing protein</fullName>
    </recommendedName>
</protein>
<dbReference type="EMBL" id="VWMK01000004">
    <property type="protein sequence ID" value="KAA3767849.1"/>
    <property type="molecule type" value="Genomic_DNA"/>
</dbReference>
<evidence type="ECO:0000256" key="1">
    <source>
        <dbReference type="SAM" id="MobiDB-lite"/>
    </source>
</evidence>
<dbReference type="GO" id="GO:0004175">
    <property type="term" value="F:endopeptidase activity"/>
    <property type="evidence" value="ECO:0007669"/>
    <property type="project" value="TreeGrafter"/>
</dbReference>
<comment type="caution">
    <text evidence="3">The sequence shown here is derived from an EMBL/GenBank/DDBJ whole genome shotgun (WGS) entry which is preliminary data.</text>
</comment>
<dbReference type="Gene3D" id="2.30.42.10">
    <property type="match status" value="1"/>
</dbReference>
<dbReference type="InterPro" id="IPR041489">
    <property type="entry name" value="PDZ_6"/>
</dbReference>
<dbReference type="Gene3D" id="3.30.750.170">
    <property type="match status" value="1"/>
</dbReference>
<gene>
    <name evidence="3" type="ORF">F3F73_05480</name>
</gene>
<dbReference type="Pfam" id="PF17820">
    <property type="entry name" value="PDZ_6"/>
    <property type="match status" value="1"/>
</dbReference>
<dbReference type="InterPro" id="IPR029045">
    <property type="entry name" value="ClpP/crotonase-like_dom_sf"/>
</dbReference>
<dbReference type="PANTHER" id="PTHR32060">
    <property type="entry name" value="TAIL-SPECIFIC PROTEASE"/>
    <property type="match status" value="1"/>
</dbReference>
<reference evidence="3 4" key="1">
    <citation type="journal article" date="2019" name="Nat. Med.">
        <title>A library of human gut bacterial isolates paired with longitudinal multiomics data enables mechanistic microbiome research.</title>
        <authorList>
            <person name="Poyet M."/>
            <person name="Groussin M."/>
            <person name="Gibbons S.M."/>
            <person name="Avila-Pacheco J."/>
            <person name="Jiang X."/>
            <person name="Kearney S.M."/>
            <person name="Perrotta A.R."/>
            <person name="Berdy B."/>
            <person name="Zhao S."/>
            <person name="Lieberman T.D."/>
            <person name="Swanson P.K."/>
            <person name="Smith M."/>
            <person name="Roesemann S."/>
            <person name="Alexander J.E."/>
            <person name="Rich S.A."/>
            <person name="Livny J."/>
            <person name="Vlamakis H."/>
            <person name="Clish C."/>
            <person name="Bullock K."/>
            <person name="Deik A."/>
            <person name="Scott J."/>
            <person name="Pierce K.A."/>
            <person name="Xavier R.J."/>
            <person name="Alm E.J."/>
        </authorList>
    </citation>
    <scope>NUCLEOTIDE SEQUENCE [LARGE SCALE GENOMIC DNA]</scope>
    <source>
        <strain evidence="3 4">BIOML-A10</strain>
    </source>
</reference>
<dbReference type="InterPro" id="IPR005151">
    <property type="entry name" value="Tail-specific_protease"/>
</dbReference>
<dbReference type="GO" id="GO:0008236">
    <property type="term" value="F:serine-type peptidase activity"/>
    <property type="evidence" value="ECO:0007669"/>
    <property type="project" value="InterPro"/>
</dbReference>
<sequence length="461" mass="51297">MKIRNILFTPILFIVMISGLFSCGVDRWPEYAEETELDIWIDSVMRQEYLWYNEMPSVTPNQYFLAPAEFLKKVIYTTLDKNYSYIDTLNKVQSPEYGFDYTLYKNADVDTLYNALITNVLPGSPASTAGLERGEWIVKVDDEYITKKNEKTLLQTGKAMTLTLGKYELQNIEDEDKKTEKQKGVVIETGTASIGAEQIVEDDPIPVYEIVTSATGVKVGYMVYNHFTAGTSDDKEKYNNKLRDISRVFASAGVTHFVLDLRNNTGGSLECAHLLASLLAPGSEVGKICAHLEYNDKQSYKDFDLLFDPQLIGNGANMNIQKGFILTSSTTTGIAGTFYDCLFPFEKWEILGTALPAMGVATESFVNPKYGWSLNPVVCTVYNSAGEAHMGGNFTAKYTIDQTSTTNLVTYLPLGNKEETLFSAALGIIDGTYPPKEEEPDEETPETGTTYTVRIGDGMRP</sequence>
<dbReference type="PANTHER" id="PTHR32060:SF30">
    <property type="entry name" value="CARBOXY-TERMINAL PROCESSING PROTEASE CTPA"/>
    <property type="match status" value="1"/>
</dbReference>
<name>A0A7J4XLK6_9BACE</name>
<dbReference type="Proteomes" id="UP000422221">
    <property type="component" value="Unassembled WGS sequence"/>
</dbReference>
<organism evidence="3 4">
    <name type="scientific">Bacteroides salyersiae</name>
    <dbReference type="NCBI Taxonomy" id="291644"/>
    <lineage>
        <taxon>Bacteria</taxon>
        <taxon>Pseudomonadati</taxon>
        <taxon>Bacteroidota</taxon>
        <taxon>Bacteroidia</taxon>
        <taxon>Bacteroidales</taxon>
        <taxon>Bacteroidaceae</taxon>
        <taxon>Bacteroides</taxon>
    </lineage>
</organism>
<feature type="region of interest" description="Disordered" evidence="1">
    <location>
        <begin position="432"/>
        <end position="461"/>
    </location>
</feature>
<dbReference type="InterPro" id="IPR001478">
    <property type="entry name" value="PDZ"/>
</dbReference>
<dbReference type="SUPFAM" id="SSF52096">
    <property type="entry name" value="ClpP/crotonase"/>
    <property type="match status" value="1"/>
</dbReference>
<evidence type="ECO:0000259" key="2">
    <source>
        <dbReference type="PROSITE" id="PS50106"/>
    </source>
</evidence>
<dbReference type="GO" id="GO:0007165">
    <property type="term" value="P:signal transduction"/>
    <property type="evidence" value="ECO:0007669"/>
    <property type="project" value="TreeGrafter"/>
</dbReference>
<evidence type="ECO:0000313" key="3">
    <source>
        <dbReference type="EMBL" id="KAA3767849.1"/>
    </source>
</evidence>
<accession>A0A7J4XLK6</accession>
<dbReference type="Gene3D" id="3.90.226.10">
    <property type="entry name" value="2-enoyl-CoA Hydratase, Chain A, domain 1"/>
    <property type="match status" value="1"/>
</dbReference>
<dbReference type="GO" id="GO:0006508">
    <property type="term" value="P:proteolysis"/>
    <property type="evidence" value="ECO:0007669"/>
    <property type="project" value="InterPro"/>
</dbReference>
<dbReference type="Pfam" id="PF18294">
    <property type="entry name" value="Pept_S41_N"/>
    <property type="match status" value="1"/>
</dbReference>
<proteinExistence type="predicted"/>
<dbReference type="CDD" id="cd07561">
    <property type="entry name" value="Peptidase_S41_CPP_like"/>
    <property type="match status" value="1"/>
</dbReference>
<dbReference type="PROSITE" id="PS50106">
    <property type="entry name" value="PDZ"/>
    <property type="match status" value="1"/>
</dbReference>
<dbReference type="PROSITE" id="PS51257">
    <property type="entry name" value="PROKAR_LIPOPROTEIN"/>
    <property type="match status" value="1"/>
</dbReference>
<feature type="domain" description="PDZ" evidence="2">
    <location>
        <begin position="86"/>
        <end position="168"/>
    </location>
</feature>
<dbReference type="RefSeq" id="WP_130058478.1">
    <property type="nucleotide sequence ID" value="NZ_JADNPJ010000030.1"/>
</dbReference>
<dbReference type="InterPro" id="IPR036034">
    <property type="entry name" value="PDZ_sf"/>
</dbReference>
<dbReference type="SUPFAM" id="SSF50156">
    <property type="entry name" value="PDZ domain-like"/>
    <property type="match status" value="1"/>
</dbReference>